<accession>A0A2T0B7L5</accession>
<reference evidence="5 6" key="1">
    <citation type="submission" date="2018-03" db="EMBL/GenBank/DDBJ databases">
        <title>Genome sequence of Clostridium vincentii DSM 10228.</title>
        <authorList>
            <person name="Poehlein A."/>
            <person name="Daniel R."/>
        </authorList>
    </citation>
    <scope>NUCLEOTIDE SEQUENCE [LARGE SCALE GENOMIC DNA]</scope>
    <source>
        <strain evidence="5 6">DSM 10228</strain>
    </source>
</reference>
<dbReference type="PANTHER" id="PTHR13504:SF38">
    <property type="entry name" value="FIDO DOMAIN-CONTAINING PROTEIN"/>
    <property type="match status" value="1"/>
</dbReference>
<dbReference type="EMBL" id="PVXQ01000052">
    <property type="protein sequence ID" value="PRR79862.1"/>
    <property type="molecule type" value="Genomic_DNA"/>
</dbReference>
<dbReference type="SUPFAM" id="SSF140931">
    <property type="entry name" value="Fic-like"/>
    <property type="match status" value="1"/>
</dbReference>
<dbReference type="PROSITE" id="PS51459">
    <property type="entry name" value="FIDO"/>
    <property type="match status" value="1"/>
</dbReference>
<organism evidence="5 6">
    <name type="scientific">Clostridium vincentii</name>
    <dbReference type="NCBI Taxonomy" id="52704"/>
    <lineage>
        <taxon>Bacteria</taxon>
        <taxon>Bacillati</taxon>
        <taxon>Bacillota</taxon>
        <taxon>Clostridia</taxon>
        <taxon>Eubacteriales</taxon>
        <taxon>Clostridiaceae</taxon>
        <taxon>Clostridium</taxon>
    </lineage>
</organism>
<evidence type="ECO:0000256" key="1">
    <source>
        <dbReference type="PIRSR" id="PIRSR640198-1"/>
    </source>
</evidence>
<dbReference type="Gene3D" id="1.10.3290.10">
    <property type="entry name" value="Fido-like domain"/>
    <property type="match status" value="1"/>
</dbReference>
<feature type="binding site" evidence="2">
    <location>
        <begin position="165"/>
        <end position="172"/>
    </location>
    <ligand>
        <name>ATP</name>
        <dbReference type="ChEBI" id="CHEBI:30616"/>
    </ligand>
</feature>
<dbReference type="InterPro" id="IPR040198">
    <property type="entry name" value="Fido_containing"/>
</dbReference>
<dbReference type="InterPro" id="IPR036597">
    <property type="entry name" value="Fido-like_dom_sf"/>
</dbReference>
<dbReference type="RefSeq" id="WP_106061061.1">
    <property type="nucleotide sequence ID" value="NZ_PVXQ01000052.1"/>
</dbReference>
<keyword evidence="6" id="KW-1185">Reference proteome</keyword>
<comment type="caution">
    <text evidence="5">The sequence shown here is derived from an EMBL/GenBank/DDBJ whole genome shotgun (WGS) entry which is preliminary data.</text>
</comment>
<evidence type="ECO:0000256" key="3">
    <source>
        <dbReference type="PIRSR" id="PIRSR640198-3"/>
    </source>
</evidence>
<dbReference type="AlphaFoldDB" id="A0A2T0B7L5"/>
<dbReference type="GO" id="GO:0005524">
    <property type="term" value="F:ATP binding"/>
    <property type="evidence" value="ECO:0007669"/>
    <property type="project" value="UniProtKB-KW"/>
</dbReference>
<dbReference type="Pfam" id="PF02661">
    <property type="entry name" value="Fic"/>
    <property type="match status" value="1"/>
</dbReference>
<sequence>MKISKEQIQEIKKYPNSIYNEIKREFLFHSNKIEGSTFTKENLDKYLDKKVIEGSHNIDDVFETINSVELFDFVILNLGEKITKTLILEFHRMLKQNTLDFHNGFSGVWKKIPNIITGSDIKLAQPWEVDLRIEDLLKWWEISEKNYKNITRFHGEFEKIHPFQDGNGRIGRFIMLKQCVENNIGLIAIDEKYNDDYKKALKEGQKIGDYTLLEEIFEKCQEFLHDKNEILTDTLKCLKSEEI</sequence>
<proteinExistence type="predicted"/>
<dbReference type="PANTHER" id="PTHR13504">
    <property type="entry name" value="FIDO DOMAIN-CONTAINING PROTEIN DDB_G0283145"/>
    <property type="match status" value="1"/>
</dbReference>
<feature type="site" description="Important for autoinhibition of adenylyltransferase activity" evidence="3">
    <location>
        <position position="34"/>
    </location>
</feature>
<protein>
    <submittedName>
        <fullName evidence="5">Fic/DOC family protein</fullName>
    </submittedName>
</protein>
<name>A0A2T0B7L5_9CLOT</name>
<keyword evidence="2" id="KW-0067">ATP-binding</keyword>
<dbReference type="OrthoDB" id="9813719at2"/>
<evidence type="ECO:0000313" key="5">
    <source>
        <dbReference type="EMBL" id="PRR79862.1"/>
    </source>
</evidence>
<feature type="active site" evidence="1">
    <location>
        <position position="161"/>
    </location>
</feature>
<gene>
    <name evidence="5" type="ORF">CLVI_31900</name>
</gene>
<feature type="domain" description="Fido" evidence="4">
    <location>
        <begin position="82"/>
        <end position="219"/>
    </location>
</feature>
<dbReference type="InterPro" id="IPR003812">
    <property type="entry name" value="Fido"/>
</dbReference>
<keyword evidence="2" id="KW-0547">Nucleotide-binding</keyword>
<evidence type="ECO:0000313" key="6">
    <source>
        <dbReference type="Proteomes" id="UP000239471"/>
    </source>
</evidence>
<dbReference type="Proteomes" id="UP000239471">
    <property type="component" value="Unassembled WGS sequence"/>
</dbReference>
<evidence type="ECO:0000256" key="2">
    <source>
        <dbReference type="PIRSR" id="PIRSR640198-2"/>
    </source>
</evidence>
<evidence type="ECO:0000259" key="4">
    <source>
        <dbReference type="PROSITE" id="PS51459"/>
    </source>
</evidence>